<sequence length="685" mass="75004">MDLHVFSLLLFLFLPLSLYSPTATAVAIATTDNDTAALILFRSQTDLHGTLLSNWTLPSNTTTACSVSWTGVNCTNGRVTALILPSLNLRGPIDSLSSLDQLRHLDLRHNRLNGTLTPLTHCLNLKLIYLSNNDFSGEIPPEISSLHRLLRLDLSDNNLEGPIPSELSNLTRLLTLRLQDNALIGPIPKELNSLSQLKTLNLSNNELYGDVPQNLYKRFGQKSFAGNSGLCGISPLPQCSFTGGQGPSISSQTVPSNPTQFPATAPIEGSLKNSRKGLSNGAMVGIIVASAVGFLVITSFLVAYCCGRYSRDGSSIGGSESGKRRSSYSSEKRVYANNGGADSDGTTATDKSKLVFFDRRKQFELEELLRASAEMLGKGSLGTVYKAVLDDGCTVAVKRLKDANPCSRKEFEQYMDVIGKLKHPNIVKLRAYYYAKEEKLLVYDYMPNGSLHSLLHGNRGPGRIPLDWTTRISLVLGAARGIAKIHEEYASSRIPHGNVKSTNVLLDKNGVACISDFGLSLLLNPVHAIARLGGYKAPEQAEIKRLSQKSDVYSFGVLLLEVLTGKAPSQYPSPSRPRMDQEEEQPVDLPKWVRSVVRDEWTAEVFDSELLRYKNIEEELVSMLHVAMACVVPQPEKRPTMSEVAKLIEEIRVEQSPLGEDYDESRNSMSPSVATTDQDAVVGAY</sequence>
<keyword evidence="2" id="KW-1185">Reference proteome</keyword>
<dbReference type="EMBL" id="CM044705">
    <property type="protein sequence ID" value="KAI5664863.1"/>
    <property type="molecule type" value="Genomic_DNA"/>
</dbReference>
<gene>
    <name evidence="1" type="ORF">M9H77_24186</name>
</gene>
<protein>
    <submittedName>
        <fullName evidence="1">Uncharacterized protein</fullName>
    </submittedName>
</protein>
<evidence type="ECO:0000313" key="1">
    <source>
        <dbReference type="EMBL" id="KAI5664863.1"/>
    </source>
</evidence>
<accession>A0ACC0AY54</accession>
<name>A0ACC0AY54_CATRO</name>
<proteinExistence type="predicted"/>
<dbReference type="Proteomes" id="UP001060085">
    <property type="component" value="Linkage Group LG05"/>
</dbReference>
<reference evidence="2" key="1">
    <citation type="journal article" date="2023" name="Nat. Plants">
        <title>Single-cell RNA sequencing provides a high-resolution roadmap for understanding the multicellular compartmentation of specialized metabolism.</title>
        <authorList>
            <person name="Sun S."/>
            <person name="Shen X."/>
            <person name="Li Y."/>
            <person name="Li Y."/>
            <person name="Wang S."/>
            <person name="Li R."/>
            <person name="Zhang H."/>
            <person name="Shen G."/>
            <person name="Guo B."/>
            <person name="Wei J."/>
            <person name="Xu J."/>
            <person name="St-Pierre B."/>
            <person name="Chen S."/>
            <person name="Sun C."/>
        </authorList>
    </citation>
    <scope>NUCLEOTIDE SEQUENCE [LARGE SCALE GENOMIC DNA]</scope>
</reference>
<evidence type="ECO:0000313" key="2">
    <source>
        <dbReference type="Proteomes" id="UP001060085"/>
    </source>
</evidence>
<comment type="caution">
    <text evidence="1">The sequence shown here is derived from an EMBL/GenBank/DDBJ whole genome shotgun (WGS) entry which is preliminary data.</text>
</comment>
<organism evidence="1 2">
    <name type="scientific">Catharanthus roseus</name>
    <name type="common">Madagascar periwinkle</name>
    <name type="synonym">Vinca rosea</name>
    <dbReference type="NCBI Taxonomy" id="4058"/>
    <lineage>
        <taxon>Eukaryota</taxon>
        <taxon>Viridiplantae</taxon>
        <taxon>Streptophyta</taxon>
        <taxon>Embryophyta</taxon>
        <taxon>Tracheophyta</taxon>
        <taxon>Spermatophyta</taxon>
        <taxon>Magnoliopsida</taxon>
        <taxon>eudicotyledons</taxon>
        <taxon>Gunneridae</taxon>
        <taxon>Pentapetalae</taxon>
        <taxon>asterids</taxon>
        <taxon>lamiids</taxon>
        <taxon>Gentianales</taxon>
        <taxon>Apocynaceae</taxon>
        <taxon>Rauvolfioideae</taxon>
        <taxon>Vinceae</taxon>
        <taxon>Catharanthinae</taxon>
        <taxon>Catharanthus</taxon>
    </lineage>
</organism>